<gene>
    <name evidence="11" type="ORF">O9A_00422</name>
</gene>
<name>A0A067WIW7_9HYPH</name>
<dbReference type="GO" id="GO:0008270">
    <property type="term" value="F:zinc ion binding"/>
    <property type="evidence" value="ECO:0007669"/>
    <property type="project" value="TreeGrafter"/>
</dbReference>
<dbReference type="GO" id="GO:0003700">
    <property type="term" value="F:DNA-binding transcription factor activity"/>
    <property type="evidence" value="ECO:0007669"/>
    <property type="project" value="InterPro"/>
</dbReference>
<comment type="caution">
    <text evidence="11">The sequence shown here is derived from an EMBL/GenBank/DDBJ whole genome shotgun (WGS) entry which is preliminary data.</text>
</comment>
<dbReference type="Proteomes" id="UP000027015">
    <property type="component" value="Unassembled WGS sequence"/>
</dbReference>
<dbReference type="Gene3D" id="1.10.10.10">
    <property type="entry name" value="Winged helix-like DNA-binding domain superfamily/Winged helix DNA-binding domain"/>
    <property type="match status" value="1"/>
</dbReference>
<dbReference type="PATRIC" id="fig|1134510.3.peg.494"/>
<evidence type="ECO:0000256" key="7">
    <source>
        <dbReference type="ARBA" id="ARBA00022833"/>
    </source>
</evidence>
<dbReference type="InterPro" id="IPR036390">
    <property type="entry name" value="WH_DNA-bd_sf"/>
</dbReference>
<dbReference type="GO" id="GO:0000976">
    <property type="term" value="F:transcription cis-regulatory region binding"/>
    <property type="evidence" value="ECO:0007669"/>
    <property type="project" value="TreeGrafter"/>
</dbReference>
<dbReference type="FunFam" id="1.10.10.10:FF:000007">
    <property type="entry name" value="Ferric uptake regulation protein"/>
    <property type="match status" value="1"/>
</dbReference>
<dbReference type="PANTHER" id="PTHR33202">
    <property type="entry name" value="ZINC UPTAKE REGULATION PROTEIN"/>
    <property type="match status" value="1"/>
</dbReference>
<dbReference type="InterPro" id="IPR002481">
    <property type="entry name" value="FUR"/>
</dbReference>
<keyword evidence="10" id="KW-0804">Transcription</keyword>
<comment type="similarity">
    <text evidence="2">Belongs to the Fur family.</text>
</comment>
<keyword evidence="5" id="KW-0678">Repressor</keyword>
<evidence type="ECO:0000256" key="10">
    <source>
        <dbReference type="ARBA" id="ARBA00023163"/>
    </source>
</evidence>
<dbReference type="SUPFAM" id="SSF46785">
    <property type="entry name" value="Winged helix' DNA-binding domain"/>
    <property type="match status" value="1"/>
</dbReference>
<keyword evidence="4" id="KW-0963">Cytoplasm</keyword>
<keyword evidence="6" id="KW-0479">Metal-binding</keyword>
<keyword evidence="12" id="KW-1185">Reference proteome</keyword>
<evidence type="ECO:0000256" key="4">
    <source>
        <dbReference type="ARBA" id="ARBA00022490"/>
    </source>
</evidence>
<dbReference type="EMBL" id="AHPL01000004">
    <property type="protein sequence ID" value="KEC55867.1"/>
    <property type="molecule type" value="Genomic_DNA"/>
</dbReference>
<protein>
    <recommendedName>
        <fullName evidence="3">Ferric uptake regulation protein</fullName>
    </recommendedName>
</protein>
<sequence length="207" mass="23469">MTAALFYVSCTGSDLKWNKKLYHSVPIFLCFNSIGIKYIVICNMLVNAENLGFNEEEQSTKDCGKVVRCYSIPMLEKHLRQNGLRPTRQRLELANMIFSQGNRHIAAEELYEEAIKLGVPVSLATVYNTLHQFTEAGLLRIIAVEGSKTWFDTNTSDHYHFYIEGENRILDIPCNLEGAPIIGNLPKPPEGMEISHVDLIVRLKPKN</sequence>
<evidence type="ECO:0000256" key="8">
    <source>
        <dbReference type="ARBA" id="ARBA00023015"/>
    </source>
</evidence>
<keyword evidence="8" id="KW-0805">Transcription regulation</keyword>
<dbReference type="GO" id="GO:1900376">
    <property type="term" value="P:regulation of secondary metabolite biosynthetic process"/>
    <property type="evidence" value="ECO:0007669"/>
    <property type="project" value="TreeGrafter"/>
</dbReference>
<proteinExistence type="inferred from homology"/>
<dbReference type="eggNOG" id="COG0735">
    <property type="taxonomic scope" value="Bacteria"/>
</dbReference>
<evidence type="ECO:0000256" key="9">
    <source>
        <dbReference type="ARBA" id="ARBA00023125"/>
    </source>
</evidence>
<dbReference type="GO" id="GO:0005737">
    <property type="term" value="C:cytoplasm"/>
    <property type="evidence" value="ECO:0007669"/>
    <property type="project" value="UniProtKB-SubCell"/>
</dbReference>
<keyword evidence="7" id="KW-0862">Zinc</keyword>
<dbReference type="NCBIfam" id="NF045677">
    <property type="entry name" value="FeRespRegIrr"/>
    <property type="match status" value="1"/>
</dbReference>
<dbReference type="NCBIfam" id="NF045678">
    <property type="entry name" value="TransRegIrrA"/>
    <property type="match status" value="1"/>
</dbReference>
<reference evidence="11 12" key="1">
    <citation type="submission" date="2012-04" db="EMBL/GenBank/DDBJ databases">
        <title>The Genome Sequence of Bartonella koehlerae C-29.</title>
        <authorList>
            <consortium name="The Broad Institute Genome Sequencing Platform"/>
            <consortium name="The Broad Institute Genome Sequencing Center for Infectious Disease"/>
            <person name="Feldgarden M."/>
            <person name="Kirby J."/>
            <person name="Kosoy M."/>
            <person name="Birtles R."/>
            <person name="Probert W.S."/>
            <person name="Chiaraviglio L."/>
            <person name="Walker B."/>
            <person name="Young S.K."/>
            <person name="Zeng Q."/>
            <person name="Gargeya S."/>
            <person name="Fitzgerald M."/>
            <person name="Haas B."/>
            <person name="Abouelleil A."/>
            <person name="Alvarado L."/>
            <person name="Arachchi H.M."/>
            <person name="Berlin A.M."/>
            <person name="Chapman S.B."/>
            <person name="Goldberg J."/>
            <person name="Griggs A."/>
            <person name="Gujja S."/>
            <person name="Hansen M."/>
            <person name="Howarth C."/>
            <person name="Imamovic A."/>
            <person name="Larimer J."/>
            <person name="McCowen C."/>
            <person name="Montmayeur A."/>
            <person name="Murphy C."/>
            <person name="Neiman D."/>
            <person name="Pearson M."/>
            <person name="Priest M."/>
            <person name="Roberts A."/>
            <person name="Saif S."/>
            <person name="Shea T."/>
            <person name="Sisk P."/>
            <person name="Sykes S."/>
            <person name="Wortman J."/>
            <person name="Nusbaum C."/>
            <person name="Birren B."/>
        </authorList>
    </citation>
    <scope>NUCLEOTIDE SEQUENCE [LARGE SCALE GENOMIC DNA]</scope>
    <source>
        <strain evidence="11 12">C-29</strain>
    </source>
</reference>
<dbReference type="STRING" id="1134510.O9A_00422"/>
<evidence type="ECO:0000256" key="6">
    <source>
        <dbReference type="ARBA" id="ARBA00022723"/>
    </source>
</evidence>
<dbReference type="Pfam" id="PF01475">
    <property type="entry name" value="FUR"/>
    <property type="match status" value="1"/>
</dbReference>
<accession>A0A067WIW7</accession>
<dbReference type="GO" id="GO:0045892">
    <property type="term" value="P:negative regulation of DNA-templated transcription"/>
    <property type="evidence" value="ECO:0007669"/>
    <property type="project" value="TreeGrafter"/>
</dbReference>
<dbReference type="InterPro" id="IPR036388">
    <property type="entry name" value="WH-like_DNA-bd_sf"/>
</dbReference>
<dbReference type="CDD" id="cd07153">
    <property type="entry name" value="Fur_like"/>
    <property type="match status" value="1"/>
</dbReference>
<evidence type="ECO:0000256" key="5">
    <source>
        <dbReference type="ARBA" id="ARBA00022491"/>
    </source>
</evidence>
<organism evidence="11 12">
    <name type="scientific">Bartonella koehlerae C-29</name>
    <dbReference type="NCBI Taxonomy" id="1134510"/>
    <lineage>
        <taxon>Bacteria</taxon>
        <taxon>Pseudomonadati</taxon>
        <taxon>Pseudomonadota</taxon>
        <taxon>Alphaproteobacteria</taxon>
        <taxon>Hyphomicrobiales</taxon>
        <taxon>Bartonellaceae</taxon>
        <taxon>Bartonella</taxon>
    </lineage>
</organism>
<comment type="subcellular location">
    <subcellularLocation>
        <location evidence="1">Cytoplasm</location>
    </subcellularLocation>
</comment>
<dbReference type="PANTHER" id="PTHR33202:SF7">
    <property type="entry name" value="FERRIC UPTAKE REGULATION PROTEIN"/>
    <property type="match status" value="1"/>
</dbReference>
<evidence type="ECO:0000256" key="2">
    <source>
        <dbReference type="ARBA" id="ARBA00007957"/>
    </source>
</evidence>
<keyword evidence="9" id="KW-0238">DNA-binding</keyword>
<evidence type="ECO:0000313" key="12">
    <source>
        <dbReference type="Proteomes" id="UP000027015"/>
    </source>
</evidence>
<dbReference type="HOGENOM" id="CLU_096072_1_0_5"/>
<evidence type="ECO:0000313" key="11">
    <source>
        <dbReference type="EMBL" id="KEC55867.1"/>
    </source>
</evidence>
<evidence type="ECO:0000256" key="1">
    <source>
        <dbReference type="ARBA" id="ARBA00004496"/>
    </source>
</evidence>
<dbReference type="AlphaFoldDB" id="A0A067WIW7"/>
<evidence type="ECO:0000256" key="3">
    <source>
        <dbReference type="ARBA" id="ARBA00020910"/>
    </source>
</evidence>